<proteinExistence type="predicted"/>
<protein>
    <recommendedName>
        <fullName evidence="5">Glycosyl hydrolase family 67 N-terminus</fullName>
    </recommendedName>
</protein>
<dbReference type="Proteomes" id="UP000198748">
    <property type="component" value="Unassembled WGS sequence"/>
</dbReference>
<dbReference type="Gene3D" id="3.30.379.10">
    <property type="entry name" value="Chitobiase/beta-hexosaminidase domain 2-like"/>
    <property type="match status" value="1"/>
</dbReference>
<organism evidence="3 4">
    <name type="scientific">Dyadobacter soli</name>
    <dbReference type="NCBI Taxonomy" id="659014"/>
    <lineage>
        <taxon>Bacteria</taxon>
        <taxon>Pseudomonadati</taxon>
        <taxon>Bacteroidota</taxon>
        <taxon>Cytophagia</taxon>
        <taxon>Cytophagales</taxon>
        <taxon>Spirosomataceae</taxon>
        <taxon>Dyadobacter</taxon>
    </lineage>
</organism>
<keyword evidence="1" id="KW-0378">Hydrolase</keyword>
<feature type="signal peptide" evidence="2">
    <location>
        <begin position="1"/>
        <end position="25"/>
    </location>
</feature>
<reference evidence="4" key="1">
    <citation type="submission" date="2016-10" db="EMBL/GenBank/DDBJ databases">
        <authorList>
            <person name="Varghese N."/>
            <person name="Submissions S."/>
        </authorList>
    </citation>
    <scope>NUCLEOTIDE SEQUENCE [LARGE SCALE GENOMIC DNA]</scope>
    <source>
        <strain evidence="4">DSM 25329</strain>
    </source>
</reference>
<sequence length="789" mass="90233">MHSPTRLKPLLATLLVLIICFPSTAQPIDLRTATWVISPNVPSPMKETAPAVLTEEIAKRTGITLKNATGWPKGNAPVIALVLASDKTLLSRNVPVGDGNGPEFKPEGYRIVTETAGGNKTIWIIGADTRGILFGTGYLLRHLKMSKSFVGRPLLELDGPVDLATSPAYPIRGHQLGYRSTANTYDAWSVAQFDQYIRELAIFGSNAVEGIPFHEDDKPSPHFKIPAREMRIKMSEICQKYDMDYWVWTPATFELTDKTKRQAELDLHEQFYKEVPRLDHIFFPGGDPGDNHPSEVLPFLQELQSRLVKHHPKAKMWISLQGFDTEQIDYFYKYLETEKPAWLQGVVSGPGSPPMAETRYRLPKQYQHRQYPDITHSVRCEFPVEKFDQAFALTLGRESVNPRPFAFAKIHAKYAPFTDGFVSYSDGSHDDVNKVLWSMRGWDPQADVHGIMEEYCNFFFNHVIASSAAGMIEGLEQNWKGPLAENGGVEMTYLNTSFYRRMEEERLENNWRWQMLVFRAFYDRYTRMRLIREQELEKQANAILAAGDKTNLAGTMDKALVMVNKADTEPTQRDLRRELTELSDALYTSIGLQTSTEKHQPRNPERGVVMDFVDYPLNNRWWLADEFEKIKKMTSPDEQLARLKTIAFWENPGPGSYYDDISSVAKGPRVKTISDDATDVAWWDNGKSRKRLSTQLFQREPELDYDNLDPRARYIIRVAGEGDALLRVDGRRLSPIVYNKESETFKEWIVPLSLTQDGKISVTFDGPEESQLNWRKQSKISDVWLLKQP</sequence>
<dbReference type="EMBL" id="FNAN01000012">
    <property type="protein sequence ID" value="SDF77440.1"/>
    <property type="molecule type" value="Genomic_DNA"/>
</dbReference>
<dbReference type="AlphaFoldDB" id="A0A1G7NW47"/>
<feature type="chain" id="PRO_5011655065" description="Glycosyl hydrolase family 67 N-terminus" evidence="2">
    <location>
        <begin position="26"/>
        <end position="789"/>
    </location>
</feature>
<evidence type="ECO:0000313" key="3">
    <source>
        <dbReference type="EMBL" id="SDF77440.1"/>
    </source>
</evidence>
<dbReference type="STRING" id="659014.SAMN04487996_112160"/>
<name>A0A1G7NW47_9BACT</name>
<evidence type="ECO:0008006" key="5">
    <source>
        <dbReference type="Google" id="ProtNLM"/>
    </source>
</evidence>
<dbReference type="OrthoDB" id="7167803at2"/>
<keyword evidence="4" id="KW-1185">Reference proteome</keyword>
<dbReference type="InterPro" id="IPR029018">
    <property type="entry name" value="Hex-like_dom2"/>
</dbReference>
<dbReference type="RefSeq" id="WP_090154129.1">
    <property type="nucleotide sequence ID" value="NZ_FNAN01000012.1"/>
</dbReference>
<evidence type="ECO:0000256" key="2">
    <source>
        <dbReference type="SAM" id="SignalP"/>
    </source>
</evidence>
<accession>A0A1G7NW47</accession>
<evidence type="ECO:0000313" key="4">
    <source>
        <dbReference type="Proteomes" id="UP000198748"/>
    </source>
</evidence>
<gene>
    <name evidence="3" type="ORF">SAMN04487996_112160</name>
</gene>
<keyword evidence="2" id="KW-0732">Signal</keyword>
<dbReference type="GO" id="GO:0005975">
    <property type="term" value="P:carbohydrate metabolic process"/>
    <property type="evidence" value="ECO:0007669"/>
    <property type="project" value="UniProtKB-ARBA"/>
</dbReference>
<dbReference type="GO" id="GO:0016787">
    <property type="term" value="F:hydrolase activity"/>
    <property type="evidence" value="ECO:0007669"/>
    <property type="project" value="UniProtKB-KW"/>
</dbReference>
<evidence type="ECO:0000256" key="1">
    <source>
        <dbReference type="ARBA" id="ARBA00022801"/>
    </source>
</evidence>
<dbReference type="SUPFAM" id="SSF55545">
    <property type="entry name" value="beta-N-acetylhexosaminidase-like domain"/>
    <property type="match status" value="1"/>
</dbReference>